<dbReference type="STRING" id="180163.SAMN02745174_01738"/>
<evidence type="ECO:0000313" key="1">
    <source>
        <dbReference type="EMBL" id="SJZ84700.1"/>
    </source>
</evidence>
<protein>
    <submittedName>
        <fullName evidence="1">Uncharacterized protein</fullName>
    </submittedName>
</protein>
<keyword evidence="2" id="KW-1185">Reference proteome</keyword>
<organism evidence="1 2">
    <name type="scientific">Cetobacterium ceti</name>
    <dbReference type="NCBI Taxonomy" id="180163"/>
    <lineage>
        <taxon>Bacteria</taxon>
        <taxon>Fusobacteriati</taxon>
        <taxon>Fusobacteriota</taxon>
        <taxon>Fusobacteriia</taxon>
        <taxon>Fusobacteriales</taxon>
        <taxon>Fusobacteriaceae</taxon>
        <taxon>Cetobacterium</taxon>
    </lineage>
</organism>
<accession>A0A1T4NZ78</accession>
<dbReference type="OrthoDB" id="92854at2"/>
<name>A0A1T4NZ78_9FUSO</name>
<dbReference type="Proteomes" id="UP000191153">
    <property type="component" value="Unassembled WGS sequence"/>
</dbReference>
<dbReference type="AlphaFoldDB" id="A0A1T4NZ78"/>
<proteinExistence type="predicted"/>
<reference evidence="1 2" key="1">
    <citation type="submission" date="2017-02" db="EMBL/GenBank/DDBJ databases">
        <authorList>
            <person name="Peterson S.W."/>
        </authorList>
    </citation>
    <scope>NUCLEOTIDE SEQUENCE [LARGE SCALE GENOMIC DNA]</scope>
    <source>
        <strain evidence="1 2">ATCC 700028</strain>
    </source>
</reference>
<gene>
    <name evidence="1" type="ORF">SAMN02745174_01738</name>
</gene>
<sequence length="376" mass="43883">MRKIEAILGTVLVSFVLAYYAYQNLYKINPRSYLNNRVSTIYANEGVTYKNLKVLEDILEKSDIDAKGLSEIGTYLENIYIISKDEYFTREDSVIGILDPGFMYPIVLLKCKKYFHLDRDGVYILKEKYREKYKQILKNQDLFMVPDRGNLLLGTRDRELLELAQEEHYLNPKVVGILEKERAKNLGVFMVNLDRIKLLGFDKLFISGNINKDYLTGELVVGGNNRIIKSFVKYKNSPSQEKQPLVNGIYISENDKNDIDDFFMFLGYFLKGYDLGGKLKEKPEKIPYKPQEKKGYINIMEDQFFYGNMYLNNFINSKNDLGTFEISGYAKRKALIFEGRMKTKNLIRVIKEMEIGGQNDKNIQYPNREIRRVQTS</sequence>
<dbReference type="RefSeq" id="WP_078694202.1">
    <property type="nucleotide sequence ID" value="NZ_FUWX01000012.1"/>
</dbReference>
<evidence type="ECO:0000313" key="2">
    <source>
        <dbReference type="Proteomes" id="UP000191153"/>
    </source>
</evidence>
<dbReference type="EMBL" id="FUWX01000012">
    <property type="protein sequence ID" value="SJZ84700.1"/>
    <property type="molecule type" value="Genomic_DNA"/>
</dbReference>